<dbReference type="InterPro" id="IPR010899">
    <property type="entry name" value="UPF0344"/>
</dbReference>
<dbReference type="Pfam" id="PF07457">
    <property type="entry name" value="DUF1516"/>
    <property type="match status" value="1"/>
</dbReference>
<feature type="transmembrane region" description="Helical" evidence="5">
    <location>
        <begin position="61"/>
        <end position="80"/>
    </location>
</feature>
<evidence type="ECO:0000256" key="2">
    <source>
        <dbReference type="ARBA" id="ARBA00022692"/>
    </source>
</evidence>
<gene>
    <name evidence="6" type="ORF">PL11_001440</name>
</gene>
<keyword evidence="3 5" id="KW-1133">Transmembrane helix</keyword>
<keyword evidence="2 5" id="KW-0812">Transmembrane</keyword>
<evidence type="ECO:0000256" key="4">
    <source>
        <dbReference type="ARBA" id="ARBA00023136"/>
    </source>
</evidence>
<reference evidence="6 7" key="1">
    <citation type="journal article" date="2015" name="Genome Announc.">
        <title>Genome Sequence of Lactobacillus curieae CCTCC M 2011381T, a Novel Producer of Gamma-aminobutyric Acid.</title>
        <authorList>
            <person name="Wang Y."/>
            <person name="Wang Y."/>
            <person name="Lang C."/>
            <person name="Wei D."/>
            <person name="Xu P."/>
            <person name="Xie J."/>
        </authorList>
    </citation>
    <scope>NUCLEOTIDE SEQUENCE [LARGE SCALE GENOMIC DNA]</scope>
    <source>
        <strain evidence="6 7">CCTCC M 2011381</strain>
    </source>
</reference>
<feature type="transmembrane region" description="Helical" evidence="5">
    <location>
        <begin position="6"/>
        <end position="24"/>
    </location>
</feature>
<feature type="transmembrane region" description="Helical" evidence="5">
    <location>
        <begin position="36"/>
        <end position="55"/>
    </location>
</feature>
<keyword evidence="7" id="KW-1185">Reference proteome</keyword>
<keyword evidence="4 5" id="KW-0472">Membrane</keyword>
<keyword evidence="1" id="KW-1003">Cell membrane</keyword>
<dbReference type="eggNOG" id="ENOG5033A1U">
    <property type="taxonomic scope" value="Bacteria"/>
</dbReference>
<accession>A0A1S6QGE8</accession>
<organism evidence="6 7">
    <name type="scientific">Lentilactobacillus curieae</name>
    <dbReference type="NCBI Taxonomy" id="1138822"/>
    <lineage>
        <taxon>Bacteria</taxon>
        <taxon>Bacillati</taxon>
        <taxon>Bacillota</taxon>
        <taxon>Bacilli</taxon>
        <taxon>Lactobacillales</taxon>
        <taxon>Lactobacillaceae</taxon>
        <taxon>Lentilactobacillus</taxon>
    </lineage>
</organism>
<evidence type="ECO:0000256" key="5">
    <source>
        <dbReference type="SAM" id="Phobius"/>
    </source>
</evidence>
<dbReference type="EMBL" id="CP018906">
    <property type="protein sequence ID" value="AQW20669.1"/>
    <property type="molecule type" value="Genomic_DNA"/>
</dbReference>
<evidence type="ECO:0000256" key="3">
    <source>
        <dbReference type="ARBA" id="ARBA00022989"/>
    </source>
</evidence>
<evidence type="ECO:0000256" key="1">
    <source>
        <dbReference type="ARBA" id="ARBA00022475"/>
    </source>
</evidence>
<dbReference type="AlphaFoldDB" id="A0A1S6QGE8"/>
<feature type="transmembrane region" description="Helical" evidence="5">
    <location>
        <begin position="92"/>
        <end position="111"/>
    </location>
</feature>
<evidence type="ECO:0000313" key="6">
    <source>
        <dbReference type="EMBL" id="AQW20669.1"/>
    </source>
</evidence>
<proteinExistence type="predicted"/>
<dbReference type="OrthoDB" id="2299782at2"/>
<name>A0A1S6QGE8_9LACO</name>
<evidence type="ECO:0000313" key="7">
    <source>
        <dbReference type="Proteomes" id="UP000030361"/>
    </source>
</evidence>
<dbReference type="KEGG" id="lcu:PL11_001440"/>
<dbReference type="Proteomes" id="UP000030361">
    <property type="component" value="Chromosome"/>
</dbReference>
<protein>
    <submittedName>
        <fullName evidence="6">Uncharacterized protein</fullName>
    </submittedName>
</protein>
<sequence>MFWLWIHLIAWIVLAVIVIIALSSKNNNIFPLAMTARVIYLVAIISGVVLLLNAWKYAPLLASVKAVLGIGLLGLIEIAFAKKQTSKLSKPLLFSTIGCCILLGFFGLWLSQGRPFL</sequence>
<dbReference type="RefSeq" id="WP_035165821.1">
    <property type="nucleotide sequence ID" value="NZ_CP018906.1"/>
</dbReference>